<evidence type="ECO:0000256" key="2">
    <source>
        <dbReference type="ARBA" id="ARBA00023125"/>
    </source>
</evidence>
<feature type="region of interest" description="Disordered" evidence="4">
    <location>
        <begin position="1"/>
        <end position="25"/>
    </location>
</feature>
<dbReference type="STRING" id="2074.BG845_06099"/>
<evidence type="ECO:0000256" key="4">
    <source>
        <dbReference type="SAM" id="MobiDB-lite"/>
    </source>
</evidence>
<dbReference type="OrthoDB" id="3175606at2"/>
<keyword evidence="1" id="KW-0229">DNA integration</keyword>
<feature type="domain" description="Tyr recombinase" evidence="5">
    <location>
        <begin position="215"/>
        <end position="412"/>
    </location>
</feature>
<reference evidence="6 7" key="1">
    <citation type="submission" date="2016-09" db="EMBL/GenBank/DDBJ databases">
        <title>Pseudonocardia autotrophica DSM535, a candidate organism with high potential of specific P450 cytochromes.</title>
        <authorList>
            <person name="Grumaz C."/>
            <person name="Vainshtein Y."/>
            <person name="Kirstahler P."/>
            <person name="Sohn K."/>
        </authorList>
    </citation>
    <scope>NUCLEOTIDE SEQUENCE [LARGE SCALE GENOMIC DNA]</scope>
    <source>
        <strain evidence="6 7">DSM 535</strain>
    </source>
</reference>
<dbReference type="InterPro" id="IPR010998">
    <property type="entry name" value="Integrase_recombinase_N"/>
</dbReference>
<keyword evidence="3" id="KW-0233">DNA recombination</keyword>
<dbReference type="GO" id="GO:0006310">
    <property type="term" value="P:DNA recombination"/>
    <property type="evidence" value="ECO:0007669"/>
    <property type="project" value="UniProtKB-KW"/>
</dbReference>
<organism evidence="6 7">
    <name type="scientific">Pseudonocardia autotrophica</name>
    <name type="common">Amycolata autotrophica</name>
    <name type="synonym">Nocardia autotrophica</name>
    <dbReference type="NCBI Taxonomy" id="2074"/>
    <lineage>
        <taxon>Bacteria</taxon>
        <taxon>Bacillati</taxon>
        <taxon>Actinomycetota</taxon>
        <taxon>Actinomycetes</taxon>
        <taxon>Pseudonocardiales</taxon>
        <taxon>Pseudonocardiaceae</taxon>
        <taxon>Pseudonocardia</taxon>
    </lineage>
</organism>
<evidence type="ECO:0000256" key="1">
    <source>
        <dbReference type="ARBA" id="ARBA00022908"/>
    </source>
</evidence>
<evidence type="ECO:0000256" key="3">
    <source>
        <dbReference type="ARBA" id="ARBA00023172"/>
    </source>
</evidence>
<comment type="caution">
    <text evidence="6">The sequence shown here is derived from an EMBL/GenBank/DDBJ whole genome shotgun (WGS) entry which is preliminary data.</text>
</comment>
<dbReference type="PANTHER" id="PTHR30349:SF91">
    <property type="entry name" value="INTA PROTEIN"/>
    <property type="match status" value="1"/>
</dbReference>
<dbReference type="Gene3D" id="1.10.443.10">
    <property type="entry name" value="Intergrase catalytic core"/>
    <property type="match status" value="1"/>
</dbReference>
<gene>
    <name evidence="6" type="ORF">BG845_06099</name>
</gene>
<dbReference type="AlphaFoldDB" id="A0A1Y2MJV7"/>
<dbReference type="Proteomes" id="UP000194360">
    <property type="component" value="Unassembled WGS sequence"/>
</dbReference>
<evidence type="ECO:0000259" key="5">
    <source>
        <dbReference type="PROSITE" id="PS51898"/>
    </source>
</evidence>
<protein>
    <submittedName>
        <fullName evidence="6">Transposase</fullName>
    </submittedName>
</protein>
<dbReference type="EMBL" id="MIGB01000053">
    <property type="protein sequence ID" value="OSY35341.1"/>
    <property type="molecule type" value="Genomic_DNA"/>
</dbReference>
<accession>A0A1Y2MJV7</accession>
<dbReference type="Gene3D" id="1.10.150.130">
    <property type="match status" value="1"/>
</dbReference>
<dbReference type="InterPro" id="IPR013762">
    <property type="entry name" value="Integrase-like_cat_sf"/>
</dbReference>
<dbReference type="GO" id="GO:0015074">
    <property type="term" value="P:DNA integration"/>
    <property type="evidence" value="ECO:0007669"/>
    <property type="project" value="UniProtKB-KW"/>
</dbReference>
<keyword evidence="7" id="KW-1185">Reference proteome</keyword>
<dbReference type="CDD" id="cd01189">
    <property type="entry name" value="INT_ICEBs1_C_like"/>
    <property type="match status" value="1"/>
</dbReference>
<dbReference type="InterPro" id="IPR002104">
    <property type="entry name" value="Integrase_catalytic"/>
</dbReference>
<dbReference type="GO" id="GO:0003677">
    <property type="term" value="F:DNA binding"/>
    <property type="evidence" value="ECO:0007669"/>
    <property type="project" value="UniProtKB-KW"/>
</dbReference>
<dbReference type="SUPFAM" id="SSF56349">
    <property type="entry name" value="DNA breaking-rejoining enzymes"/>
    <property type="match status" value="1"/>
</dbReference>
<keyword evidence="2" id="KW-0238">DNA-binding</keyword>
<proteinExistence type="predicted"/>
<dbReference type="PANTHER" id="PTHR30349">
    <property type="entry name" value="PHAGE INTEGRASE-RELATED"/>
    <property type="match status" value="1"/>
</dbReference>
<name>A0A1Y2MJV7_PSEAH</name>
<dbReference type="Pfam" id="PF00589">
    <property type="entry name" value="Phage_integrase"/>
    <property type="match status" value="1"/>
</dbReference>
<dbReference type="RefSeq" id="WP_085916176.1">
    <property type="nucleotide sequence ID" value="NZ_AP018920.1"/>
</dbReference>
<dbReference type="Pfam" id="PF14659">
    <property type="entry name" value="Phage_int_SAM_3"/>
    <property type="match status" value="1"/>
</dbReference>
<dbReference type="InterPro" id="IPR050090">
    <property type="entry name" value="Tyrosine_recombinase_XerCD"/>
</dbReference>
<evidence type="ECO:0000313" key="7">
    <source>
        <dbReference type="Proteomes" id="UP000194360"/>
    </source>
</evidence>
<dbReference type="InterPro" id="IPR011010">
    <property type="entry name" value="DNA_brk_join_enz"/>
</dbReference>
<dbReference type="InterPro" id="IPR004107">
    <property type="entry name" value="Integrase_SAM-like_N"/>
</dbReference>
<sequence>MTTEPTPDERFPAPRTGKQRANGEGTIYKRQDGRYEGACYVLIADGTIRRRRVYARTRKEVVEKLAALQRQSRDGIPMPTRSWKVGEYLAYWLEHVVRPNSKPKTHQGYEVVVRVHIVPVLGTRRLTALQAADVRRLLAHVQNRCRCCAEEIDARRPEKRRRCCAVGRCCASFPSIRTLQQVHAVLRNALQNAVREELIMRNVAQLVRVPSPKYRVNRGISAEQAHELIEASQDDRLHALYVLTLYLGMRRAELLGLRWSDVDLDTGHLEIVQTLQRVDGELRFVPAKTDASERTLPLVGRCLDVLRKHRAGQSWEASEAGDAWQDHGLVFPSRIGTPMEPDNLRRSWYPLRARVGAHRVRFHDLRHTCVTLLLDLGVPPHIVREIAGHSDIGVTMKIYAHASLTEKRAALQKLDGRIG</sequence>
<dbReference type="PROSITE" id="PS51898">
    <property type="entry name" value="TYR_RECOMBINASE"/>
    <property type="match status" value="1"/>
</dbReference>
<evidence type="ECO:0000313" key="6">
    <source>
        <dbReference type="EMBL" id="OSY35341.1"/>
    </source>
</evidence>